<reference evidence="6 7" key="1">
    <citation type="journal article" date="2010" name="Nature">
        <title>The Ectocarpus genome and the independent evolution of multicellularity in brown algae.</title>
        <authorList>
            <person name="Cock J.M."/>
            <person name="Sterck L."/>
            <person name="Rouze P."/>
            <person name="Scornet D."/>
            <person name="Allen A.E."/>
            <person name="Amoutzias G."/>
            <person name="Anthouard V."/>
            <person name="Artiguenave F."/>
            <person name="Aury J.M."/>
            <person name="Badger J.H."/>
            <person name="Beszteri B."/>
            <person name="Billiau K."/>
            <person name="Bonnet E."/>
            <person name="Bothwell J.H."/>
            <person name="Bowler C."/>
            <person name="Boyen C."/>
            <person name="Brownlee C."/>
            <person name="Carrano C.J."/>
            <person name="Charrier B."/>
            <person name="Cho G.Y."/>
            <person name="Coelho S.M."/>
            <person name="Collen J."/>
            <person name="Corre E."/>
            <person name="Da Silva C."/>
            <person name="Delage L."/>
            <person name="Delaroque N."/>
            <person name="Dittami S.M."/>
            <person name="Doulbeau S."/>
            <person name="Elias M."/>
            <person name="Farnham G."/>
            <person name="Gachon C.M."/>
            <person name="Gschloessl B."/>
            <person name="Heesch S."/>
            <person name="Jabbari K."/>
            <person name="Jubin C."/>
            <person name="Kawai H."/>
            <person name="Kimura K."/>
            <person name="Kloareg B."/>
            <person name="Kupper F.C."/>
            <person name="Lang D."/>
            <person name="Le Bail A."/>
            <person name="Leblanc C."/>
            <person name="Lerouge P."/>
            <person name="Lohr M."/>
            <person name="Lopez P.J."/>
            <person name="Martens C."/>
            <person name="Maumus F."/>
            <person name="Michel G."/>
            <person name="Miranda-Saavedra D."/>
            <person name="Morales J."/>
            <person name="Moreau H."/>
            <person name="Motomura T."/>
            <person name="Nagasato C."/>
            <person name="Napoli C.A."/>
            <person name="Nelson D.R."/>
            <person name="Nyvall-Collen P."/>
            <person name="Peters A.F."/>
            <person name="Pommier C."/>
            <person name="Potin P."/>
            <person name="Poulain J."/>
            <person name="Quesneville H."/>
            <person name="Read B."/>
            <person name="Rensing S.A."/>
            <person name="Ritter A."/>
            <person name="Rousvoal S."/>
            <person name="Samanta M."/>
            <person name="Samson G."/>
            <person name="Schroeder D.C."/>
            <person name="Segurens B."/>
            <person name="Strittmatter M."/>
            <person name="Tonon T."/>
            <person name="Tregear J.W."/>
            <person name="Valentin K."/>
            <person name="von Dassow P."/>
            <person name="Yamagishi T."/>
            <person name="Van de Peer Y."/>
            <person name="Wincker P."/>
        </authorList>
    </citation>
    <scope>NUCLEOTIDE SEQUENCE [LARGE SCALE GENOMIC DNA]</scope>
    <source>
        <strain evidence="7">Ec32 / CCAP1310/4</strain>
    </source>
</reference>
<dbReference type="InterPro" id="IPR012677">
    <property type="entry name" value="Nucleotide-bd_a/b_plait_sf"/>
</dbReference>
<keyword evidence="2 3" id="KW-0694">RNA-binding</keyword>
<dbReference type="Gene3D" id="3.30.70.330">
    <property type="match status" value="2"/>
</dbReference>
<evidence type="ECO:0000256" key="1">
    <source>
        <dbReference type="ARBA" id="ARBA00022737"/>
    </source>
</evidence>
<dbReference type="GO" id="GO:0010629">
    <property type="term" value="P:negative regulation of gene expression"/>
    <property type="evidence" value="ECO:0007669"/>
    <property type="project" value="UniProtKB-ARBA"/>
</dbReference>
<dbReference type="EMBL" id="FN648474">
    <property type="protein sequence ID" value="CBJ31867.1"/>
    <property type="molecule type" value="Genomic_DNA"/>
</dbReference>
<evidence type="ECO:0000259" key="5">
    <source>
        <dbReference type="PROSITE" id="PS50102"/>
    </source>
</evidence>
<dbReference type="EMBL" id="FN649751">
    <property type="protein sequence ID" value="CBJ31867.1"/>
    <property type="molecule type" value="Genomic_DNA"/>
</dbReference>
<feature type="region of interest" description="Disordered" evidence="4">
    <location>
        <begin position="143"/>
        <end position="162"/>
    </location>
</feature>
<dbReference type="GO" id="GO:0003729">
    <property type="term" value="F:mRNA binding"/>
    <property type="evidence" value="ECO:0007669"/>
    <property type="project" value="UniProtKB-ARBA"/>
</dbReference>
<dbReference type="FunFam" id="3.30.70.330:FF:000383">
    <property type="entry name" value="Sex lethal, isoform D"/>
    <property type="match status" value="1"/>
</dbReference>
<dbReference type="InterPro" id="IPR000504">
    <property type="entry name" value="RRM_dom"/>
</dbReference>
<feature type="compositionally biased region" description="Polar residues" evidence="4">
    <location>
        <begin position="143"/>
        <end position="152"/>
    </location>
</feature>
<dbReference type="InterPro" id="IPR035979">
    <property type="entry name" value="RBD_domain_sf"/>
</dbReference>
<dbReference type="PROSITE" id="PS50102">
    <property type="entry name" value="RRM"/>
    <property type="match status" value="2"/>
</dbReference>
<feature type="domain" description="RRM" evidence="5">
    <location>
        <begin position="59"/>
        <end position="139"/>
    </location>
</feature>
<dbReference type="InParanoid" id="D7FV61"/>
<dbReference type="SMART" id="SM00360">
    <property type="entry name" value="RRM"/>
    <property type="match status" value="2"/>
</dbReference>
<dbReference type="STRING" id="2880.D7FV61"/>
<accession>D7FV61</accession>
<dbReference type="PANTHER" id="PTHR48027">
    <property type="entry name" value="HETEROGENEOUS NUCLEAR RIBONUCLEOPROTEIN 87F-RELATED"/>
    <property type="match status" value="1"/>
</dbReference>
<dbReference type="Proteomes" id="UP000002630">
    <property type="component" value="Linkage Group LG26"/>
</dbReference>
<keyword evidence="7" id="KW-1185">Reference proteome</keyword>
<feature type="domain" description="RRM" evidence="5">
    <location>
        <begin position="329"/>
        <end position="400"/>
    </location>
</feature>
<name>D7FV61_ECTSI</name>
<evidence type="ECO:0000313" key="6">
    <source>
        <dbReference type="EMBL" id="CBJ31867.1"/>
    </source>
</evidence>
<protein>
    <recommendedName>
        <fullName evidence="5">RRM domain-containing protein</fullName>
    </recommendedName>
</protein>
<dbReference type="OMA" id="SPMTLNY"/>
<evidence type="ECO:0000256" key="3">
    <source>
        <dbReference type="PROSITE-ProRule" id="PRU00176"/>
    </source>
</evidence>
<sequence>MDDITRGPFSYEHRETAPPWSVGWLPTSPTMAEQHTDDAFSRPRELLLGDHAHTDQQKKKLFVGMAPKSAYEEDYRAVFEPFGTPIDIYVIRDRNGFSKGCAFVRYESVKSASDAIEALHDKHIMPGGFRTLVVTVADDRRGPQTSAVGTTTTRRDAVGSGDGLFRALSRPSSFMGSDSGGGGTIPSLGNVVGQNRSTVTAPQAGATAFAPTVAPGSGPSSGLLSGMPYFLCGGNPPQGTYVYYPYVPSSSVQHDTGSSAAPAGIGAKPHHAFSVGSPAVGNNDRCELGARGAQEDGYTGDRTVRKFGTGGPEERGRRWAKQSVGPTGANLFVYYLPGSLTDADLATAFAPFGEVLSAKVYYDRDTGESKGFGFVSYSKPDEAEAAISSMNGFFIGQKFL</sequence>
<keyword evidence="1" id="KW-0677">Repeat</keyword>
<proteinExistence type="predicted"/>
<evidence type="ECO:0000256" key="4">
    <source>
        <dbReference type="SAM" id="MobiDB-lite"/>
    </source>
</evidence>
<dbReference type="OrthoDB" id="410044at2759"/>
<dbReference type="SUPFAM" id="SSF54928">
    <property type="entry name" value="RNA-binding domain, RBD"/>
    <property type="match status" value="1"/>
</dbReference>
<dbReference type="AlphaFoldDB" id="D7FV61"/>
<gene>
    <name evidence="6" type="ORF">Esi_0289_0023</name>
</gene>
<dbReference type="GO" id="GO:0005737">
    <property type="term" value="C:cytoplasm"/>
    <property type="evidence" value="ECO:0007669"/>
    <property type="project" value="UniProtKB-ARBA"/>
</dbReference>
<feature type="region of interest" description="Disordered" evidence="4">
    <location>
        <begin position="290"/>
        <end position="317"/>
    </location>
</feature>
<dbReference type="Pfam" id="PF00076">
    <property type="entry name" value="RRM_1"/>
    <property type="match status" value="2"/>
</dbReference>
<dbReference type="GO" id="GO:0009967">
    <property type="term" value="P:positive regulation of signal transduction"/>
    <property type="evidence" value="ECO:0007669"/>
    <property type="project" value="UniProtKB-ARBA"/>
</dbReference>
<dbReference type="eggNOG" id="KOG0146">
    <property type="taxonomic scope" value="Eukaryota"/>
</dbReference>
<evidence type="ECO:0000313" key="7">
    <source>
        <dbReference type="Proteomes" id="UP000002630"/>
    </source>
</evidence>
<organism evidence="6 7">
    <name type="scientific">Ectocarpus siliculosus</name>
    <name type="common">Brown alga</name>
    <name type="synonym">Conferva siliculosa</name>
    <dbReference type="NCBI Taxonomy" id="2880"/>
    <lineage>
        <taxon>Eukaryota</taxon>
        <taxon>Sar</taxon>
        <taxon>Stramenopiles</taxon>
        <taxon>Ochrophyta</taxon>
        <taxon>PX clade</taxon>
        <taxon>Phaeophyceae</taxon>
        <taxon>Ectocarpales</taxon>
        <taxon>Ectocarpaceae</taxon>
        <taxon>Ectocarpus</taxon>
    </lineage>
</organism>
<dbReference type="InterPro" id="IPR052462">
    <property type="entry name" value="SLIRP/GR-RBP-like"/>
</dbReference>
<evidence type="ECO:0000256" key="2">
    <source>
        <dbReference type="ARBA" id="ARBA00022884"/>
    </source>
</evidence>